<organism evidence="2 3">
    <name type="scientific">Candidatus Taylorbacteria bacterium RIFCSPHIGHO2_02_FULL_46_13</name>
    <dbReference type="NCBI Taxonomy" id="1802312"/>
    <lineage>
        <taxon>Bacteria</taxon>
        <taxon>Candidatus Tayloriibacteriota</taxon>
    </lineage>
</organism>
<evidence type="ECO:0000313" key="3">
    <source>
        <dbReference type="Proteomes" id="UP000177565"/>
    </source>
</evidence>
<reference evidence="2 3" key="1">
    <citation type="journal article" date="2016" name="Nat. Commun.">
        <title>Thousands of microbial genomes shed light on interconnected biogeochemical processes in an aquifer system.</title>
        <authorList>
            <person name="Anantharaman K."/>
            <person name="Brown C.T."/>
            <person name="Hug L.A."/>
            <person name="Sharon I."/>
            <person name="Castelle C.J."/>
            <person name="Probst A.J."/>
            <person name="Thomas B.C."/>
            <person name="Singh A."/>
            <person name="Wilkins M.J."/>
            <person name="Karaoz U."/>
            <person name="Brodie E.L."/>
            <person name="Williams K.H."/>
            <person name="Hubbard S.S."/>
            <person name="Banfield J.F."/>
        </authorList>
    </citation>
    <scope>NUCLEOTIDE SEQUENCE [LARGE SCALE GENOMIC DNA]</scope>
</reference>
<dbReference type="InterPro" id="IPR011613">
    <property type="entry name" value="GH15-like"/>
</dbReference>
<comment type="caution">
    <text evidence="2">The sequence shown here is derived from an EMBL/GenBank/DDBJ whole genome shotgun (WGS) entry which is preliminary data.</text>
</comment>
<dbReference type="InterPro" id="IPR008928">
    <property type="entry name" value="6-hairpin_glycosidase_sf"/>
</dbReference>
<name>A0A1G2MSD6_9BACT</name>
<feature type="domain" description="GH15-like" evidence="1">
    <location>
        <begin position="306"/>
        <end position="638"/>
    </location>
</feature>
<dbReference type="SUPFAM" id="SSF48208">
    <property type="entry name" value="Six-hairpin glycosidases"/>
    <property type="match status" value="1"/>
</dbReference>
<dbReference type="PANTHER" id="PTHR31616">
    <property type="entry name" value="TREHALASE"/>
    <property type="match status" value="1"/>
</dbReference>
<dbReference type="GO" id="GO:0005975">
    <property type="term" value="P:carbohydrate metabolic process"/>
    <property type="evidence" value="ECO:0007669"/>
    <property type="project" value="InterPro"/>
</dbReference>
<evidence type="ECO:0000313" key="2">
    <source>
        <dbReference type="EMBL" id="OHA25902.1"/>
    </source>
</evidence>
<dbReference type="Pfam" id="PF00723">
    <property type="entry name" value="Glyco_hydro_15"/>
    <property type="match status" value="1"/>
</dbReference>
<dbReference type="GO" id="GO:0004553">
    <property type="term" value="F:hydrolase activity, hydrolyzing O-glycosyl compounds"/>
    <property type="evidence" value="ECO:0007669"/>
    <property type="project" value="TreeGrafter"/>
</dbReference>
<dbReference type="Gene3D" id="1.50.10.10">
    <property type="match status" value="1"/>
</dbReference>
<dbReference type="Proteomes" id="UP000177565">
    <property type="component" value="Unassembled WGS sequence"/>
</dbReference>
<dbReference type="STRING" id="1802312.A3C06_00410"/>
<evidence type="ECO:0000259" key="1">
    <source>
        <dbReference type="Pfam" id="PF00723"/>
    </source>
</evidence>
<gene>
    <name evidence="2" type="ORF">A3C06_00410</name>
</gene>
<dbReference type="PANTHER" id="PTHR31616:SF13">
    <property type="entry name" value="GLUCAN 1,4-ALPHA-GLUCOSIDASE"/>
    <property type="match status" value="1"/>
</dbReference>
<dbReference type="EMBL" id="MHRQ01000031">
    <property type="protein sequence ID" value="OHA25902.1"/>
    <property type="molecule type" value="Genomic_DNA"/>
</dbReference>
<proteinExistence type="predicted"/>
<sequence length="661" mass="74923">MAKSIVLGNGNILVGFDSRGQIRDLYFPYVGLENHAAGHLLHRLGIFVDGKIHWFSDRGWNIRIECGTDSLSSLITAEYPSLGLSVTLSDVVYNEKSILIRKVCVKNLQSEQRTIKFFFCHEFQIYESYRGDTAYFDPQSHTVIHYKGRRVFLLNAASESGAFDDYTTGFFGASGKEGSFKDAEDGVLAKNAIEHGQTDSVIGITLTIPANGEQTVFYWMCIAETITDVHKLNQYVLDRSPEYLMNTTRDYWKAWVNKYNFSFYGLSEKVISLFKKSLFYIRAHVDQGGSILASGDSDIIQQGKDTYGYMWPRDAAFAAMALDRAGDPNVAKRFFEFCNAVITEDGYFMHKYRPDRSLGSSWHPWLYRGEFALPIQEDETAIVLISLWKHYQLSRDLEFVESVYNSLIRKAANFLIEFRDGDTGLPKPSYDLWEEKFGVHTYTAASVYGALIAASQFAGILGKKNNEHLFAVAAREVRDGILRHLYDEQSGLFYKMINRTKNGDVVIDKTVDISSIYGIYAFGVLPADDERVVRALKETEARLMVKAKASGMVRYEGDQYYTVDRNLPGNPWFITTFWLAEYYVMRAEHEADLETVKQWLSWAADHCLVSGVMSEQLDPHSGELVSATPLAWSHSGYVLLLLSYLDALERLGICPTCNPVK</sequence>
<protein>
    <recommendedName>
        <fullName evidence="1">GH15-like domain-containing protein</fullName>
    </recommendedName>
</protein>
<dbReference type="AlphaFoldDB" id="A0A1G2MSD6"/>
<dbReference type="InterPro" id="IPR012341">
    <property type="entry name" value="6hp_glycosidase-like_sf"/>
</dbReference>
<accession>A0A1G2MSD6</accession>